<dbReference type="PANTHER" id="PTHR42951:SF4">
    <property type="entry name" value="ACYL-COENZYME A THIOESTERASE MBLAC2"/>
    <property type="match status" value="1"/>
</dbReference>
<dbReference type="Proteomes" id="UP001056201">
    <property type="component" value="Chromosome 1"/>
</dbReference>
<feature type="domain" description="Metallo-beta-lactamase" evidence="3">
    <location>
        <begin position="89"/>
        <end position="279"/>
    </location>
</feature>
<dbReference type="CDD" id="cd16282">
    <property type="entry name" value="metallo-hydrolase-like_MBL-fold"/>
    <property type="match status" value="1"/>
</dbReference>
<dbReference type="InterPro" id="IPR050855">
    <property type="entry name" value="NDM-1-like"/>
</dbReference>
<keyword evidence="5" id="KW-1185">Reference proteome</keyword>
<evidence type="ECO:0000256" key="2">
    <source>
        <dbReference type="SAM" id="MobiDB-lite"/>
    </source>
</evidence>
<evidence type="ECO:0000259" key="3">
    <source>
        <dbReference type="SMART" id="SM00849"/>
    </source>
</evidence>
<feature type="region of interest" description="Disordered" evidence="2">
    <location>
        <begin position="1"/>
        <end position="20"/>
    </location>
</feature>
<evidence type="ECO:0000313" key="4">
    <source>
        <dbReference type="EMBL" id="URI08296.1"/>
    </source>
</evidence>
<dbReference type="PROSITE" id="PS51318">
    <property type="entry name" value="TAT"/>
    <property type="match status" value="1"/>
</dbReference>
<evidence type="ECO:0000256" key="1">
    <source>
        <dbReference type="ARBA" id="ARBA00005250"/>
    </source>
</evidence>
<dbReference type="InterPro" id="IPR006311">
    <property type="entry name" value="TAT_signal"/>
</dbReference>
<evidence type="ECO:0000313" key="5">
    <source>
        <dbReference type="Proteomes" id="UP001056201"/>
    </source>
</evidence>
<gene>
    <name evidence="4" type="ORF">MW290_06930</name>
</gene>
<comment type="similarity">
    <text evidence="1">Belongs to the metallo-beta-lactamase superfamily. Class-B beta-lactamase family.</text>
</comment>
<organism evidence="4 5">
    <name type="scientific">Aquincola tertiaricarbonis</name>
    <dbReference type="NCBI Taxonomy" id="391953"/>
    <lineage>
        <taxon>Bacteria</taxon>
        <taxon>Pseudomonadati</taxon>
        <taxon>Pseudomonadota</taxon>
        <taxon>Betaproteobacteria</taxon>
        <taxon>Burkholderiales</taxon>
        <taxon>Sphaerotilaceae</taxon>
        <taxon>Aquincola</taxon>
    </lineage>
</organism>
<name>A0ABY4S4C8_AQUTE</name>
<dbReference type="RefSeq" id="WP_250196518.1">
    <property type="nucleotide sequence ID" value="NZ_CP097635.1"/>
</dbReference>
<proteinExistence type="inferred from homology"/>
<dbReference type="PANTHER" id="PTHR42951">
    <property type="entry name" value="METALLO-BETA-LACTAMASE DOMAIN-CONTAINING"/>
    <property type="match status" value="1"/>
</dbReference>
<protein>
    <submittedName>
        <fullName evidence="4">MBL fold metallo-hydrolase</fullName>
    </submittedName>
</protein>
<sequence length="352" mass="36371">MPSRSSGPVAGPGPGPDTARRRWLRGALATGLAVPCLHGVAGCAAGGPAQAREGPLPTDAEATVQPVAPGVWMLPGRGGEPDARNLGRVANAGFIAGPQGLLAVDAGTSLLHGRALLRAIRRTSPLPLQAVVITQTKPDVLFGAPAFREAGVPIWMHRDAATLMAARCQVCLDRLNREVGAPAMTGTALYQADELLPGGRQLRVGGGRPVVLLYAGHTSGPGDLAVLDRSTGVLFAGGLVEGRRIPNLHDADLPGWQAALQGLQRQADAGQIRQVVPGHGPLSGPEAIGETAGYLAALDAQVRTLLEAGVSLGELPARATLPAYAGWDGYPAIHRRNAAELYLKLEQQILHG</sequence>
<dbReference type="Pfam" id="PF00753">
    <property type="entry name" value="Lactamase_B"/>
    <property type="match status" value="1"/>
</dbReference>
<dbReference type="Gene3D" id="3.60.15.10">
    <property type="entry name" value="Ribonuclease Z/Hydroxyacylglutathione hydrolase-like"/>
    <property type="match status" value="1"/>
</dbReference>
<reference evidence="4" key="1">
    <citation type="submission" date="2022-05" db="EMBL/GenBank/DDBJ databases">
        <title>An RpoN-dependent PEP-CTERM gene is involved in floc formation of an Aquincola tertiaricarbonis strain.</title>
        <authorList>
            <person name="Qiu D."/>
            <person name="Xia M."/>
        </authorList>
    </citation>
    <scope>NUCLEOTIDE SEQUENCE</scope>
    <source>
        <strain evidence="4">RN12</strain>
    </source>
</reference>
<dbReference type="InterPro" id="IPR001279">
    <property type="entry name" value="Metallo-B-lactamas"/>
</dbReference>
<accession>A0ABY4S4C8</accession>
<dbReference type="EMBL" id="CP097635">
    <property type="protein sequence ID" value="URI08296.1"/>
    <property type="molecule type" value="Genomic_DNA"/>
</dbReference>
<dbReference type="InterPro" id="IPR036866">
    <property type="entry name" value="RibonucZ/Hydroxyglut_hydro"/>
</dbReference>
<dbReference type="SUPFAM" id="SSF56281">
    <property type="entry name" value="Metallo-hydrolase/oxidoreductase"/>
    <property type="match status" value="1"/>
</dbReference>
<dbReference type="SMART" id="SM00849">
    <property type="entry name" value="Lactamase_B"/>
    <property type="match status" value="1"/>
</dbReference>